<comment type="caution">
    <text evidence="4">The sequence shown here is derived from an EMBL/GenBank/DDBJ whole genome shotgun (WGS) entry which is preliminary data.</text>
</comment>
<accession>F7NGV9</accession>
<evidence type="ECO:0000256" key="2">
    <source>
        <dbReference type="ARBA" id="ARBA00023239"/>
    </source>
</evidence>
<dbReference type="PANTHER" id="PTHR22789">
    <property type="entry name" value="FUCULOSE PHOSPHATE ALDOLASE"/>
    <property type="match status" value="1"/>
</dbReference>
<dbReference type="OrthoDB" id="9794581at2"/>
<gene>
    <name evidence="4" type="ORF">ALO_06503</name>
</gene>
<proteinExistence type="predicted"/>
<dbReference type="GO" id="GO:0016832">
    <property type="term" value="F:aldehyde-lyase activity"/>
    <property type="evidence" value="ECO:0007669"/>
    <property type="project" value="TreeGrafter"/>
</dbReference>
<dbReference type="GO" id="GO:0005829">
    <property type="term" value="C:cytosol"/>
    <property type="evidence" value="ECO:0007669"/>
    <property type="project" value="TreeGrafter"/>
</dbReference>
<dbReference type="SUPFAM" id="SSF53639">
    <property type="entry name" value="AraD/HMP-PK domain-like"/>
    <property type="match status" value="1"/>
</dbReference>
<dbReference type="AlphaFoldDB" id="F7NGV9"/>
<evidence type="ECO:0000256" key="1">
    <source>
        <dbReference type="ARBA" id="ARBA00022723"/>
    </source>
</evidence>
<sequence>MLLQKERELIVEYGQKLITTGLTKGTGGNISIYNPEKQLMAISPSGLEYFKTLPEDVVVLDLAGHVADGGRKPSSEFEMHCIFYRRRPNIQAVVHTHSLYAAVLACLHWNIEPTHYLIGFAGRQVKCTPYETFGTRELAEAAFAAMEDNYTVLLGNHGLLAVGPDIVRAFQTAEETEFCAQIYYLTKTAGQPVILSDSQMDVVLEKFKTYGQKER</sequence>
<dbReference type="GO" id="GO:0046872">
    <property type="term" value="F:metal ion binding"/>
    <property type="evidence" value="ECO:0007669"/>
    <property type="project" value="UniProtKB-KW"/>
</dbReference>
<dbReference type="SMART" id="SM01007">
    <property type="entry name" value="Aldolase_II"/>
    <property type="match status" value="1"/>
</dbReference>
<reference evidence="4 5" key="1">
    <citation type="journal article" date="2011" name="EMBO J.">
        <title>Structural diversity of bacterial flagellar motors.</title>
        <authorList>
            <person name="Chen S."/>
            <person name="Beeby M."/>
            <person name="Murphy G.E."/>
            <person name="Leadbetter J.R."/>
            <person name="Hendrixson D.R."/>
            <person name="Briegel A."/>
            <person name="Li Z."/>
            <person name="Shi J."/>
            <person name="Tocheva E.I."/>
            <person name="Muller A."/>
            <person name="Dobro M.J."/>
            <person name="Jensen G.J."/>
        </authorList>
    </citation>
    <scope>NUCLEOTIDE SEQUENCE [LARGE SCALE GENOMIC DNA]</scope>
    <source>
        <strain evidence="4 5">DSM 6540</strain>
    </source>
</reference>
<name>F7NGV9_9FIRM</name>
<feature type="domain" description="Class II aldolase/adducin N-terminal" evidence="3">
    <location>
        <begin position="8"/>
        <end position="184"/>
    </location>
</feature>
<dbReference type="InterPro" id="IPR001303">
    <property type="entry name" value="Aldolase_II/adducin_N"/>
</dbReference>
<dbReference type="Proteomes" id="UP000003240">
    <property type="component" value="Unassembled WGS sequence"/>
</dbReference>
<keyword evidence="2" id="KW-0456">Lyase</keyword>
<evidence type="ECO:0000259" key="3">
    <source>
        <dbReference type="SMART" id="SM01007"/>
    </source>
</evidence>
<evidence type="ECO:0000313" key="5">
    <source>
        <dbReference type="Proteomes" id="UP000003240"/>
    </source>
</evidence>
<keyword evidence="5" id="KW-1185">Reference proteome</keyword>
<dbReference type="RefSeq" id="WP_004093978.1">
    <property type="nucleotide sequence ID" value="NZ_AFGF01000050.1"/>
</dbReference>
<dbReference type="STRING" id="1009370.ALO_06503"/>
<dbReference type="eggNOG" id="COG0235">
    <property type="taxonomic scope" value="Bacteria"/>
</dbReference>
<dbReference type="InterPro" id="IPR050197">
    <property type="entry name" value="Aldolase_class_II_sugar_metab"/>
</dbReference>
<dbReference type="EMBL" id="AFGF01000050">
    <property type="protein sequence ID" value="EGO64690.1"/>
    <property type="molecule type" value="Genomic_DNA"/>
</dbReference>
<dbReference type="InterPro" id="IPR036409">
    <property type="entry name" value="Aldolase_II/adducin_N_sf"/>
</dbReference>
<dbReference type="PANTHER" id="PTHR22789:SF0">
    <property type="entry name" value="3-OXO-TETRONATE 4-PHOSPHATE DECARBOXYLASE-RELATED"/>
    <property type="match status" value="1"/>
</dbReference>
<keyword evidence="1" id="KW-0479">Metal-binding</keyword>
<dbReference type="Pfam" id="PF00596">
    <property type="entry name" value="Aldolase_II"/>
    <property type="match status" value="1"/>
</dbReference>
<dbReference type="Gene3D" id="3.40.225.10">
    <property type="entry name" value="Class II aldolase/adducin N-terminal domain"/>
    <property type="match status" value="1"/>
</dbReference>
<dbReference type="NCBIfam" id="NF005302">
    <property type="entry name" value="PRK06833.1"/>
    <property type="match status" value="1"/>
</dbReference>
<protein>
    <submittedName>
        <fullName evidence="4">Class II aldolase/adducin family protein</fullName>
    </submittedName>
</protein>
<evidence type="ECO:0000313" key="4">
    <source>
        <dbReference type="EMBL" id="EGO64690.1"/>
    </source>
</evidence>
<organism evidence="4 5">
    <name type="scientific">Acetonema longum DSM 6540</name>
    <dbReference type="NCBI Taxonomy" id="1009370"/>
    <lineage>
        <taxon>Bacteria</taxon>
        <taxon>Bacillati</taxon>
        <taxon>Bacillota</taxon>
        <taxon>Negativicutes</taxon>
        <taxon>Acetonemataceae</taxon>
        <taxon>Acetonema</taxon>
    </lineage>
</organism>
<dbReference type="GO" id="GO:0019323">
    <property type="term" value="P:pentose catabolic process"/>
    <property type="evidence" value="ECO:0007669"/>
    <property type="project" value="TreeGrafter"/>
</dbReference>